<keyword evidence="5 8" id="KW-1133">Transmembrane helix</keyword>
<feature type="transmembrane region" description="Helical" evidence="8">
    <location>
        <begin position="240"/>
        <end position="262"/>
    </location>
</feature>
<evidence type="ECO:0000313" key="11">
    <source>
        <dbReference type="Proteomes" id="UP001186944"/>
    </source>
</evidence>
<evidence type="ECO:0000256" key="7">
    <source>
        <dbReference type="ARBA" id="ARBA00023157"/>
    </source>
</evidence>
<dbReference type="PANTHER" id="PTHR11388">
    <property type="entry name" value="ORGANIC ANION TRANSPORTER"/>
    <property type="match status" value="1"/>
</dbReference>
<dbReference type="Pfam" id="PF07648">
    <property type="entry name" value="Kazal_2"/>
    <property type="match status" value="1"/>
</dbReference>
<evidence type="ECO:0000256" key="1">
    <source>
        <dbReference type="ARBA" id="ARBA00004651"/>
    </source>
</evidence>
<dbReference type="InterPro" id="IPR036259">
    <property type="entry name" value="MFS_trans_sf"/>
</dbReference>
<reference evidence="10" key="1">
    <citation type="submission" date="2019-08" db="EMBL/GenBank/DDBJ databases">
        <title>The improved chromosome-level genome for the pearl oyster Pinctada fucata martensii using PacBio sequencing and Hi-C.</title>
        <authorList>
            <person name="Zheng Z."/>
        </authorList>
    </citation>
    <scope>NUCLEOTIDE SEQUENCE</scope>
    <source>
        <strain evidence="10">ZZ-2019</strain>
        <tissue evidence="10">Adductor muscle</tissue>
    </source>
</reference>
<sequence>MGEMNDNDTKCGFGGWYPSCIQRFANMWSFTIFNSISSLLTSTLAVYVGSQVPALEKQFGMSSYETGLLMSFNDIGFLCCCLFVTSVAKYVHIPRFLFLCIVLYGISGVVCALPHFLTPPEEYTSSANGKSLNMNGSSANSSSSDVPLCIFSNNTLENSNLDGSSCSSAKGKQSRKYSTSEAIKTMALSIIAIGMLLQGVAKAPRSPFLTVYVDDNVEKKKTGYFIDVDMSPRDPRWIGAWWLGFILFGAVSIFFALPISFFPRRMKRSDAVKEEEQKEELLTTKEKVKDRVLSFYRVLKNPVYVSVLVTNILQLMAIGGYLSFLSKYIKLQWTLPLWQANIVLGGTNLISISFGLFLGGVVTRKIKMTPRSAFKCLLGLFIVQLSFFVANTLLGCDQPKFVGPSSIHGVDTIKTNGTCADTCGCSADDFFPICGSNGLNYHSPCYAGCSTSEKSGTIYSNCTCIPDGKAESGLCDSGCGTLWFWAVSNFLGSFVGAVKGLISFVVKIRCVKDKDKSTAIGLQSFLLSLLAFMPAPIIFGRIVDSTCILWESCGNSGACEYYDLVALRLKLHLTSLSFSTVAAFSTAFATWWTWKWTDWTDRQNVEINIDQDILISKKVQGQTDIVRVANKPT</sequence>
<feature type="transmembrane region" description="Helical" evidence="8">
    <location>
        <begin position="482"/>
        <end position="506"/>
    </location>
</feature>
<keyword evidence="6 8" id="KW-0472">Membrane</keyword>
<feature type="transmembrane region" description="Helical" evidence="8">
    <location>
        <begin position="303"/>
        <end position="322"/>
    </location>
</feature>
<feature type="transmembrane region" description="Helical" evidence="8">
    <location>
        <begin position="518"/>
        <end position="539"/>
    </location>
</feature>
<dbReference type="InterPro" id="IPR036058">
    <property type="entry name" value="Kazal_dom_sf"/>
</dbReference>
<feature type="transmembrane region" description="Helical" evidence="8">
    <location>
        <begin position="27"/>
        <end position="48"/>
    </location>
</feature>
<evidence type="ECO:0000256" key="2">
    <source>
        <dbReference type="ARBA" id="ARBA00009657"/>
    </source>
</evidence>
<dbReference type="CDD" id="cd17336">
    <property type="entry name" value="MFS_SLCO_OATP"/>
    <property type="match status" value="1"/>
</dbReference>
<evidence type="ECO:0000256" key="8">
    <source>
        <dbReference type="SAM" id="Phobius"/>
    </source>
</evidence>
<gene>
    <name evidence="10" type="ORF">FSP39_023325</name>
</gene>
<feature type="transmembrane region" description="Helical" evidence="8">
    <location>
        <begin position="571"/>
        <end position="594"/>
    </location>
</feature>
<evidence type="ECO:0000256" key="5">
    <source>
        <dbReference type="ARBA" id="ARBA00022989"/>
    </source>
</evidence>
<comment type="similarity">
    <text evidence="2">Belongs to the organo anion transporter (TC 2.A.60) family.</text>
</comment>
<dbReference type="GO" id="GO:0015347">
    <property type="term" value="F:sodium-independent organic anion transmembrane transporter activity"/>
    <property type="evidence" value="ECO:0007669"/>
    <property type="project" value="TreeGrafter"/>
</dbReference>
<dbReference type="InterPro" id="IPR002350">
    <property type="entry name" value="Kazal_dom"/>
</dbReference>
<evidence type="ECO:0000259" key="9">
    <source>
        <dbReference type="PROSITE" id="PS51465"/>
    </source>
</evidence>
<dbReference type="InterPro" id="IPR004156">
    <property type="entry name" value="OATP"/>
</dbReference>
<dbReference type="PANTHER" id="PTHR11388:SF76">
    <property type="entry name" value="SOLUTE CARRIER ORGANIC ANION TRANSPORTER FAMILY MEMBER"/>
    <property type="match status" value="1"/>
</dbReference>
<evidence type="ECO:0000256" key="3">
    <source>
        <dbReference type="ARBA" id="ARBA00022475"/>
    </source>
</evidence>
<evidence type="ECO:0000256" key="4">
    <source>
        <dbReference type="ARBA" id="ARBA00022692"/>
    </source>
</evidence>
<keyword evidence="4 8" id="KW-0812">Transmembrane</keyword>
<dbReference type="GO" id="GO:0016323">
    <property type="term" value="C:basolateral plasma membrane"/>
    <property type="evidence" value="ECO:0007669"/>
    <property type="project" value="TreeGrafter"/>
</dbReference>
<dbReference type="Gene3D" id="1.20.1250.20">
    <property type="entry name" value="MFS general substrate transporter like domains"/>
    <property type="match status" value="1"/>
</dbReference>
<organism evidence="10 11">
    <name type="scientific">Pinctada imbricata</name>
    <name type="common">Atlantic pearl-oyster</name>
    <name type="synonym">Pinctada martensii</name>
    <dbReference type="NCBI Taxonomy" id="66713"/>
    <lineage>
        <taxon>Eukaryota</taxon>
        <taxon>Metazoa</taxon>
        <taxon>Spiralia</taxon>
        <taxon>Lophotrochozoa</taxon>
        <taxon>Mollusca</taxon>
        <taxon>Bivalvia</taxon>
        <taxon>Autobranchia</taxon>
        <taxon>Pteriomorphia</taxon>
        <taxon>Pterioida</taxon>
        <taxon>Pterioidea</taxon>
        <taxon>Pteriidae</taxon>
        <taxon>Pinctada</taxon>
    </lineage>
</organism>
<comment type="caution">
    <text evidence="10">The sequence shown here is derived from an EMBL/GenBank/DDBJ whole genome shotgun (WGS) entry which is preliminary data.</text>
</comment>
<feature type="transmembrane region" description="Helical" evidence="8">
    <location>
        <begin position="68"/>
        <end position="90"/>
    </location>
</feature>
<dbReference type="GO" id="GO:0043252">
    <property type="term" value="P:sodium-independent organic anion transport"/>
    <property type="evidence" value="ECO:0007669"/>
    <property type="project" value="TreeGrafter"/>
</dbReference>
<dbReference type="Pfam" id="PF03137">
    <property type="entry name" value="OATP"/>
    <property type="match status" value="1"/>
</dbReference>
<feature type="domain" description="Kazal-like" evidence="9">
    <location>
        <begin position="413"/>
        <end position="466"/>
    </location>
</feature>
<dbReference type="PROSITE" id="PS51465">
    <property type="entry name" value="KAZAL_2"/>
    <property type="match status" value="1"/>
</dbReference>
<keyword evidence="7" id="KW-1015">Disulfide bond</keyword>
<proteinExistence type="inferred from homology"/>
<evidence type="ECO:0000256" key="6">
    <source>
        <dbReference type="ARBA" id="ARBA00023136"/>
    </source>
</evidence>
<protein>
    <recommendedName>
        <fullName evidence="9">Kazal-like domain-containing protein</fullName>
    </recommendedName>
</protein>
<keyword evidence="11" id="KW-1185">Reference proteome</keyword>
<keyword evidence="3" id="KW-1003">Cell membrane</keyword>
<name>A0AA89BP72_PINIB</name>
<dbReference type="SUPFAM" id="SSF100895">
    <property type="entry name" value="Kazal-type serine protease inhibitors"/>
    <property type="match status" value="1"/>
</dbReference>
<feature type="transmembrane region" description="Helical" evidence="8">
    <location>
        <begin position="342"/>
        <end position="362"/>
    </location>
</feature>
<accession>A0AA89BP72</accession>
<dbReference type="AlphaFoldDB" id="A0AA89BP72"/>
<dbReference type="SUPFAM" id="SSF103473">
    <property type="entry name" value="MFS general substrate transporter"/>
    <property type="match status" value="1"/>
</dbReference>
<dbReference type="Proteomes" id="UP001186944">
    <property type="component" value="Unassembled WGS sequence"/>
</dbReference>
<comment type="subcellular location">
    <subcellularLocation>
        <location evidence="1">Cell membrane</location>
        <topology evidence="1">Multi-pass membrane protein</topology>
    </subcellularLocation>
</comment>
<feature type="transmembrane region" description="Helical" evidence="8">
    <location>
        <begin position="96"/>
        <end position="117"/>
    </location>
</feature>
<dbReference type="EMBL" id="VSWD01000011">
    <property type="protein sequence ID" value="KAK3088753.1"/>
    <property type="molecule type" value="Genomic_DNA"/>
</dbReference>
<feature type="transmembrane region" description="Helical" evidence="8">
    <location>
        <begin position="374"/>
        <end position="394"/>
    </location>
</feature>
<evidence type="ECO:0000313" key="10">
    <source>
        <dbReference type="EMBL" id="KAK3088753.1"/>
    </source>
</evidence>